<dbReference type="InterPro" id="IPR011604">
    <property type="entry name" value="PDDEXK-like_dom_sf"/>
</dbReference>
<dbReference type="AlphaFoldDB" id="A0A5C6XC02"/>
<dbReference type="InterPro" id="IPR011009">
    <property type="entry name" value="Kinase-like_dom_sf"/>
</dbReference>
<dbReference type="Pfam" id="PF12705">
    <property type="entry name" value="PDDEXK_1"/>
    <property type="match status" value="1"/>
</dbReference>
<evidence type="ECO:0000256" key="5">
    <source>
        <dbReference type="ARBA" id="ARBA00022840"/>
    </source>
</evidence>
<evidence type="ECO:0000256" key="2">
    <source>
        <dbReference type="ARBA" id="ARBA00022741"/>
    </source>
</evidence>
<keyword evidence="8" id="KW-1185">Reference proteome</keyword>
<dbReference type="InterPro" id="IPR027417">
    <property type="entry name" value="P-loop_NTPase"/>
</dbReference>
<dbReference type="InterPro" id="IPR038726">
    <property type="entry name" value="PDDEXK_AddAB-type"/>
</dbReference>
<dbReference type="NCBIfam" id="NF040671">
    <property type="entry name" value="PLuB_AAA"/>
    <property type="match status" value="1"/>
</dbReference>
<dbReference type="Pfam" id="PF13087">
    <property type="entry name" value="AAA_12"/>
    <property type="match status" value="1"/>
</dbReference>
<dbReference type="EMBL" id="VOSM01000001">
    <property type="protein sequence ID" value="TXD38941.1"/>
    <property type="molecule type" value="Genomic_DNA"/>
</dbReference>
<dbReference type="GO" id="GO:0043139">
    <property type="term" value="F:5'-3' DNA helicase activity"/>
    <property type="evidence" value="ECO:0007669"/>
    <property type="project" value="TreeGrafter"/>
</dbReference>
<dbReference type="SUPFAM" id="SSF56112">
    <property type="entry name" value="Protein kinase-like (PK-like)"/>
    <property type="match status" value="1"/>
</dbReference>
<protein>
    <submittedName>
        <fullName evidence="7">AAA family ATPase</fullName>
    </submittedName>
</protein>
<keyword evidence="3" id="KW-0378">Hydrolase</keyword>
<name>A0A5C6XC02_9DELT</name>
<dbReference type="PANTHER" id="PTHR43788:SF8">
    <property type="entry name" value="DNA-BINDING PROTEIN SMUBP-2"/>
    <property type="match status" value="1"/>
</dbReference>
<evidence type="ECO:0000256" key="4">
    <source>
        <dbReference type="ARBA" id="ARBA00022806"/>
    </source>
</evidence>
<dbReference type="CDD" id="cd18808">
    <property type="entry name" value="SF1_C_Upf1"/>
    <property type="match status" value="1"/>
</dbReference>
<dbReference type="GO" id="GO:0005524">
    <property type="term" value="F:ATP binding"/>
    <property type="evidence" value="ECO:0007669"/>
    <property type="project" value="UniProtKB-KW"/>
</dbReference>
<keyword evidence="4" id="KW-0347">Helicase</keyword>
<dbReference type="GO" id="GO:0016787">
    <property type="term" value="F:hydrolase activity"/>
    <property type="evidence" value="ECO:0007669"/>
    <property type="project" value="UniProtKB-KW"/>
</dbReference>
<dbReference type="Gene3D" id="3.40.50.300">
    <property type="entry name" value="P-loop containing nucleotide triphosphate hydrolases"/>
    <property type="match status" value="2"/>
</dbReference>
<dbReference type="InterPro" id="IPR003593">
    <property type="entry name" value="AAA+_ATPase"/>
</dbReference>
<dbReference type="OrthoDB" id="9757917at2"/>
<organism evidence="7 8">
    <name type="scientific">Lujinxingia vulgaris</name>
    <dbReference type="NCBI Taxonomy" id="2600176"/>
    <lineage>
        <taxon>Bacteria</taxon>
        <taxon>Deltaproteobacteria</taxon>
        <taxon>Bradymonadales</taxon>
        <taxon>Lujinxingiaceae</taxon>
        <taxon>Lujinxingia</taxon>
    </lineage>
</organism>
<dbReference type="InterPro" id="IPR050534">
    <property type="entry name" value="Coronavir_polyprotein_1ab"/>
</dbReference>
<dbReference type="Gene3D" id="3.90.320.10">
    <property type="match status" value="1"/>
</dbReference>
<comment type="caution">
    <text evidence="7">The sequence shown here is derived from an EMBL/GenBank/DDBJ whole genome shotgun (WGS) entry which is preliminary data.</text>
</comment>
<evidence type="ECO:0000313" key="8">
    <source>
        <dbReference type="Proteomes" id="UP000321412"/>
    </source>
</evidence>
<keyword evidence="5" id="KW-0067">ATP-binding</keyword>
<dbReference type="PANTHER" id="PTHR43788">
    <property type="entry name" value="DNA2/NAM7 HELICASE FAMILY MEMBER"/>
    <property type="match status" value="1"/>
</dbReference>
<dbReference type="Pfam" id="PF13086">
    <property type="entry name" value="AAA_11"/>
    <property type="match status" value="2"/>
</dbReference>
<sequence length="1239" mass="136513">MSPHFWPPMQAMWQMHEFPATLLDQPPRWELPDGPMWLINPGEEGGECVVWRHAAAGGLLKVSVALRHAAAAHHPRLNAPQQWWLHDNSLYLCAPYPGGEPLACAALERQTFSAAVDAITPLALALKSAHRRSIVHGALGPERIFYDAATGRISAVGLGEWAALPESVASPSPLTDIEGLARVLLFLTLPHDEAKAARPNFETIPSFAIGALERAISPDSARRPQTIDEFLAGLRFRTSEGFDALPQASDADDSPVTIIGGVVRDLDHFEHPRQGPGLRFTLDHGEEGSVGVFFYARHHSEVYNSARNLWEGARLNLIDASPLHDSRGRTFLTAGANTLPIVEPSWPVSVSDVLKAQGCPQRVLVDARDPGELTHHLAFGNLIHGMLEDLTAPEPLSFEKSLESRLPDLRLDLLAAGVDDATLASLEVQARTHFDHMRRLTAPRTRSASGPGAARVGWSGRHVEATRFSSRYGLEGRIDLVVENPDEGVQIIELKSGKPWDDHIGQVRSYALLWEELARAENLPMTGHLLYSRDGTMRQAALDDIDRERRILHARNDLVAHYRAQVDPAFTYRAPYYMEEPALCRQGACRFRRDRCKAQSELLGLAPQPDYGVFAWPSTDPELVRQARAYHAHMSRLVAMERWSDHAALGAIFEPQRLSERVEAGLASAELYLEPVEDHPDRARLRGKNLQIFSPGDALLIHRGDVNASHILRGRCLSVDDDTLELRLRAAHFPDALSGPGYIADLPPARLGYRSAHQALYRVLREQRRDLLEVLVRPTTPAAQAAMRGQGSTPNLHPATFDALNPPQRDAIAHALTAPTGALIQGPPGTGKTTVIAHLTLEAADRDQRVLLAALTHTAVDTMLIKLLEAGDQRGHHPRFLRIGSAAKSPRVARALEARGLNPADYFADDLAHAHASLNRLGEAVSHASIIATTTHSALRSPLIAFIERHRARPAFDVAIVDEASQLTEPLALGPISLARRFVLVGDHAQLPPIVSSERALSAFITADHSPFNLGDDLLNAGLAGLDRSLFERLASVGLPVHMLQVQYRMNRPIMSFPAETFYDDRLQAAPQVEDRRLPEADLNHPALASNEPVAFLDVRGTEDARTNLEEARAVLELLGDLLRGAPTLSVGVISPFRAQVHLLRTLVAEELSLPEDTSIDIDTVERFQGSERDVIIASLVKSDRPGDFLSDPRRLNVTLTRARRKLIIVGHSGCLIQDPLFRPWLEHPHTTWHTWTRP</sequence>
<dbReference type="InterPro" id="IPR041679">
    <property type="entry name" value="DNA2/NAM7-like_C"/>
</dbReference>
<evidence type="ECO:0000256" key="1">
    <source>
        <dbReference type="ARBA" id="ARBA00007913"/>
    </source>
</evidence>
<dbReference type="InterPro" id="IPR041677">
    <property type="entry name" value="DNA2/NAM7_AAA_11"/>
</dbReference>
<feature type="domain" description="AAA+ ATPase" evidence="6">
    <location>
        <begin position="818"/>
        <end position="1214"/>
    </location>
</feature>
<keyword evidence="2" id="KW-0547">Nucleotide-binding</keyword>
<dbReference type="Proteomes" id="UP000321412">
    <property type="component" value="Unassembled WGS sequence"/>
</dbReference>
<dbReference type="SMART" id="SM00382">
    <property type="entry name" value="AAA"/>
    <property type="match status" value="1"/>
</dbReference>
<comment type="similarity">
    <text evidence="1">Belongs to the DNA2/NAM7 helicase family.</text>
</comment>
<dbReference type="SUPFAM" id="SSF52540">
    <property type="entry name" value="P-loop containing nucleoside triphosphate hydrolases"/>
    <property type="match status" value="1"/>
</dbReference>
<dbReference type="InterPro" id="IPR047187">
    <property type="entry name" value="SF1_C_Upf1"/>
</dbReference>
<evidence type="ECO:0000259" key="6">
    <source>
        <dbReference type="SMART" id="SM00382"/>
    </source>
</evidence>
<evidence type="ECO:0000313" key="7">
    <source>
        <dbReference type="EMBL" id="TXD38941.1"/>
    </source>
</evidence>
<gene>
    <name evidence="7" type="ORF">FRC98_00640</name>
</gene>
<evidence type="ECO:0000256" key="3">
    <source>
        <dbReference type="ARBA" id="ARBA00022801"/>
    </source>
</evidence>
<reference evidence="7 8" key="1">
    <citation type="submission" date="2019-08" db="EMBL/GenBank/DDBJ databases">
        <title>Bradymonadales sp. TMQ4.</title>
        <authorList>
            <person name="Liang Q."/>
        </authorList>
    </citation>
    <scope>NUCLEOTIDE SEQUENCE [LARGE SCALE GENOMIC DNA]</scope>
    <source>
        <strain evidence="7 8">TMQ4</strain>
    </source>
</reference>
<accession>A0A5C6XC02</accession>
<dbReference type="Gene3D" id="1.10.510.10">
    <property type="entry name" value="Transferase(Phosphotransferase) domain 1"/>
    <property type="match status" value="1"/>
</dbReference>
<proteinExistence type="inferred from homology"/>